<evidence type="ECO:0000313" key="2">
    <source>
        <dbReference type="EMBL" id="CAF4925764.1"/>
    </source>
</evidence>
<evidence type="ECO:0000256" key="1">
    <source>
        <dbReference type="SAM" id="MobiDB-lite"/>
    </source>
</evidence>
<proteinExistence type="predicted"/>
<reference evidence="2" key="1">
    <citation type="submission" date="2021-02" db="EMBL/GenBank/DDBJ databases">
        <authorList>
            <person name="Steward A R."/>
        </authorList>
    </citation>
    <scope>NUCLEOTIDE SEQUENCE</scope>
</reference>
<gene>
    <name evidence="2" type="ORF">PMACD_LOCUS13436</name>
</gene>
<protein>
    <recommendedName>
        <fullName evidence="4">Envelope protein</fullName>
    </recommendedName>
</protein>
<name>A0A821WNV9_9NEOP</name>
<dbReference type="OrthoDB" id="6624493at2759"/>
<feature type="compositionally biased region" description="Polar residues" evidence="1">
    <location>
        <begin position="497"/>
        <end position="512"/>
    </location>
</feature>
<evidence type="ECO:0000313" key="3">
    <source>
        <dbReference type="Proteomes" id="UP000663880"/>
    </source>
</evidence>
<dbReference type="InterPro" id="IPR022048">
    <property type="entry name" value="Envelope_fusion-like"/>
</dbReference>
<evidence type="ECO:0008006" key="4">
    <source>
        <dbReference type="Google" id="ProtNLM"/>
    </source>
</evidence>
<dbReference type="Pfam" id="PF12259">
    <property type="entry name" value="Baculo_F"/>
    <property type="match status" value="1"/>
</dbReference>
<dbReference type="AlphaFoldDB" id="A0A821WNV9"/>
<feature type="region of interest" description="Disordered" evidence="1">
    <location>
        <begin position="488"/>
        <end position="512"/>
    </location>
</feature>
<keyword evidence="3" id="KW-1185">Reference proteome</keyword>
<sequence>MNIDSRLDEFQYYTSDKRFKRELIDGLSSVLKWLIGTPDAKDAEYYNECIDLLEKQQISTNDILKQQLQILSSTITNFNNTILKISYDEHMINENLMKINSYINSTNTLLFNLSVSEQISTVSIQILELVTSLEKQIDDIVASILFIKSGAVHPSVISSVSLYKELLASSHARTSGNLVATSKNDIFTLYHLISIPIKHPESSLYSTILPEHMYLAMSKNSQRYLTTNSVDKCHEFSPNLHVCSKVTIFNSNARPICEVSILLTNSKDIPQNCEVSTFSAHFNTFHPLKNNKWIFILSKKIKYAMECNGKTTHGEIFGHGIILLQPACKFYTPMVTLIAEDSKSKNISHPIVTVDVENNCIEGTPDLYNPGLVPIQINDVSLDTLNTIKDEIKHHSKILNQDKYIIQEHPYNFTLMSLSLGSVLLIYTLYKFCNCCNLFKYFYPRRNSHEQGCIQIFNNCFDQSRRRQQIEIPMSTYNTTTTTTACISSDDEEEDAQQTSSKSSRQQAQPLF</sequence>
<organism evidence="2 3">
    <name type="scientific">Pieris macdunnoughi</name>
    <dbReference type="NCBI Taxonomy" id="345717"/>
    <lineage>
        <taxon>Eukaryota</taxon>
        <taxon>Metazoa</taxon>
        <taxon>Ecdysozoa</taxon>
        <taxon>Arthropoda</taxon>
        <taxon>Hexapoda</taxon>
        <taxon>Insecta</taxon>
        <taxon>Pterygota</taxon>
        <taxon>Neoptera</taxon>
        <taxon>Endopterygota</taxon>
        <taxon>Lepidoptera</taxon>
        <taxon>Glossata</taxon>
        <taxon>Ditrysia</taxon>
        <taxon>Papilionoidea</taxon>
        <taxon>Pieridae</taxon>
        <taxon>Pierinae</taxon>
        <taxon>Pieris</taxon>
    </lineage>
</organism>
<dbReference type="EMBL" id="CAJOBZ010000061">
    <property type="protein sequence ID" value="CAF4925764.1"/>
    <property type="molecule type" value="Genomic_DNA"/>
</dbReference>
<accession>A0A821WNV9</accession>
<dbReference type="Proteomes" id="UP000663880">
    <property type="component" value="Unassembled WGS sequence"/>
</dbReference>
<comment type="caution">
    <text evidence="2">The sequence shown here is derived from an EMBL/GenBank/DDBJ whole genome shotgun (WGS) entry which is preliminary data.</text>
</comment>